<organism evidence="3">
    <name type="scientific">Thelazia callipaeda</name>
    <name type="common">Oriental eyeworm</name>
    <name type="synonym">Parasitic nematode</name>
    <dbReference type="NCBI Taxonomy" id="103827"/>
    <lineage>
        <taxon>Eukaryota</taxon>
        <taxon>Metazoa</taxon>
        <taxon>Ecdysozoa</taxon>
        <taxon>Nematoda</taxon>
        <taxon>Chromadorea</taxon>
        <taxon>Rhabditida</taxon>
        <taxon>Spirurina</taxon>
        <taxon>Spiruromorpha</taxon>
        <taxon>Thelazioidea</taxon>
        <taxon>Thelaziidae</taxon>
        <taxon>Thelazia</taxon>
    </lineage>
</organism>
<dbReference type="Proteomes" id="UP000276776">
    <property type="component" value="Unassembled WGS sequence"/>
</dbReference>
<gene>
    <name evidence="1" type="ORF">TCLT_LOCUS7601</name>
</gene>
<accession>A0A0N5D3U3</accession>
<dbReference type="WBParaSite" id="TCLT_0000761201-mRNA-1">
    <property type="protein sequence ID" value="TCLT_0000761201-mRNA-1"/>
    <property type="gene ID" value="TCLT_0000761201"/>
</dbReference>
<name>A0A0N5D3U3_THECL</name>
<proteinExistence type="predicted"/>
<evidence type="ECO:0000313" key="3">
    <source>
        <dbReference type="WBParaSite" id="TCLT_0000761201-mRNA-1"/>
    </source>
</evidence>
<sequence length="91" mass="10149">MDWRHCLLRKFHGLEELAAACSGSFMDWRSLPSLAPEVSWVGGACRRLLRKFHGLKLAIACSSSSKDRSFTLLAPEISKDWSLPLFSTGIP</sequence>
<reference evidence="3" key="1">
    <citation type="submission" date="2017-02" db="UniProtKB">
        <authorList>
            <consortium name="WormBaseParasite"/>
        </authorList>
    </citation>
    <scope>IDENTIFICATION</scope>
</reference>
<dbReference type="AlphaFoldDB" id="A0A0N5D3U3"/>
<reference evidence="1 2" key="2">
    <citation type="submission" date="2018-11" db="EMBL/GenBank/DDBJ databases">
        <authorList>
            <consortium name="Pathogen Informatics"/>
        </authorList>
    </citation>
    <scope>NUCLEOTIDE SEQUENCE [LARGE SCALE GENOMIC DNA]</scope>
</reference>
<evidence type="ECO:0000313" key="1">
    <source>
        <dbReference type="EMBL" id="VDN05074.1"/>
    </source>
</evidence>
<protein>
    <submittedName>
        <fullName evidence="1 3">Uncharacterized protein</fullName>
    </submittedName>
</protein>
<dbReference type="EMBL" id="UYYF01004526">
    <property type="protein sequence ID" value="VDN05074.1"/>
    <property type="molecule type" value="Genomic_DNA"/>
</dbReference>
<keyword evidence="2" id="KW-1185">Reference proteome</keyword>
<evidence type="ECO:0000313" key="2">
    <source>
        <dbReference type="Proteomes" id="UP000276776"/>
    </source>
</evidence>